<dbReference type="GeneTree" id="ENSGT00940000176954"/>
<dbReference type="AlphaFoldDB" id="A0A3P8WL00"/>
<sequence length="164" mass="18399">MAEDHGLCNCKAPVQIAEGFKLVFLLLADHVELLDCVQCLLFSLQLDDIGVRNHLLCKLPHRILKGRREKQHLAVLGQLPPLDSNALVTMTLRGDHHISLIQDKQSDVFGVNILELGAPIENCAWCSDDNLLIYMLTVFLWLCVMCQAESFVHVGFIAQVIKQN</sequence>
<dbReference type="InParanoid" id="A0A3P8WL00"/>
<dbReference type="OMA" id="PVEDCAW"/>
<organism evidence="1 2">
    <name type="scientific">Cynoglossus semilaevis</name>
    <name type="common">Tongue sole</name>
    <dbReference type="NCBI Taxonomy" id="244447"/>
    <lineage>
        <taxon>Eukaryota</taxon>
        <taxon>Metazoa</taxon>
        <taxon>Chordata</taxon>
        <taxon>Craniata</taxon>
        <taxon>Vertebrata</taxon>
        <taxon>Euteleostomi</taxon>
        <taxon>Actinopterygii</taxon>
        <taxon>Neopterygii</taxon>
        <taxon>Teleostei</taxon>
        <taxon>Neoteleostei</taxon>
        <taxon>Acanthomorphata</taxon>
        <taxon>Carangaria</taxon>
        <taxon>Pleuronectiformes</taxon>
        <taxon>Pleuronectoidei</taxon>
        <taxon>Cynoglossidae</taxon>
        <taxon>Cynoglossinae</taxon>
        <taxon>Cynoglossus</taxon>
    </lineage>
</organism>
<dbReference type="STRING" id="244447.ENSCSEP00000027147"/>
<proteinExistence type="predicted"/>
<dbReference type="Ensembl" id="ENSCSET00000027513.1">
    <property type="protein sequence ID" value="ENSCSEP00000027147.1"/>
    <property type="gene ID" value="ENSCSEG00000017350.1"/>
</dbReference>
<evidence type="ECO:0000313" key="2">
    <source>
        <dbReference type="Proteomes" id="UP000265120"/>
    </source>
</evidence>
<name>A0A3P8WL00_CYNSE</name>
<evidence type="ECO:0000313" key="1">
    <source>
        <dbReference type="Ensembl" id="ENSCSEP00000027147.1"/>
    </source>
</evidence>
<accession>A0A3P8WL00</accession>
<dbReference type="Proteomes" id="UP000265120">
    <property type="component" value="Chromosome 10"/>
</dbReference>
<keyword evidence="2" id="KW-1185">Reference proteome</keyword>
<reference evidence="1" key="2">
    <citation type="submission" date="2025-08" db="UniProtKB">
        <authorList>
            <consortium name="Ensembl"/>
        </authorList>
    </citation>
    <scope>IDENTIFICATION</scope>
</reference>
<reference evidence="1" key="3">
    <citation type="submission" date="2025-09" db="UniProtKB">
        <authorList>
            <consortium name="Ensembl"/>
        </authorList>
    </citation>
    <scope>IDENTIFICATION</scope>
</reference>
<reference evidence="1 2" key="1">
    <citation type="journal article" date="2014" name="Nat. Genet.">
        <title>Whole-genome sequence of a flatfish provides insights into ZW sex chromosome evolution and adaptation to a benthic lifestyle.</title>
        <authorList>
            <person name="Chen S."/>
            <person name="Zhang G."/>
            <person name="Shao C."/>
            <person name="Huang Q."/>
            <person name="Liu G."/>
            <person name="Zhang P."/>
            <person name="Song W."/>
            <person name="An N."/>
            <person name="Chalopin D."/>
            <person name="Volff J.N."/>
            <person name="Hong Y."/>
            <person name="Li Q."/>
            <person name="Sha Z."/>
            <person name="Zhou H."/>
            <person name="Xie M."/>
            <person name="Yu Q."/>
            <person name="Liu Y."/>
            <person name="Xiang H."/>
            <person name="Wang N."/>
            <person name="Wu K."/>
            <person name="Yang C."/>
            <person name="Zhou Q."/>
            <person name="Liao X."/>
            <person name="Yang L."/>
            <person name="Hu Q."/>
            <person name="Zhang J."/>
            <person name="Meng L."/>
            <person name="Jin L."/>
            <person name="Tian Y."/>
            <person name="Lian J."/>
            <person name="Yang J."/>
            <person name="Miao G."/>
            <person name="Liu S."/>
            <person name="Liang Z."/>
            <person name="Yan F."/>
            <person name="Li Y."/>
            <person name="Sun B."/>
            <person name="Zhang H."/>
            <person name="Zhang J."/>
            <person name="Zhu Y."/>
            <person name="Du M."/>
            <person name="Zhao Y."/>
            <person name="Schartl M."/>
            <person name="Tang Q."/>
            <person name="Wang J."/>
        </authorList>
    </citation>
    <scope>NUCLEOTIDE SEQUENCE</scope>
</reference>
<protein>
    <submittedName>
        <fullName evidence="1">Uncharacterized protein</fullName>
    </submittedName>
</protein>